<comment type="catalytic activity">
    <reaction evidence="1 8">
        <text>[protein]-peptidylproline (omega=180) = [protein]-peptidylproline (omega=0)</text>
        <dbReference type="Rhea" id="RHEA:16237"/>
        <dbReference type="Rhea" id="RHEA-COMP:10747"/>
        <dbReference type="Rhea" id="RHEA-COMP:10748"/>
        <dbReference type="ChEBI" id="CHEBI:83833"/>
        <dbReference type="ChEBI" id="CHEBI:83834"/>
        <dbReference type="EC" id="5.2.1.8"/>
    </reaction>
</comment>
<dbReference type="GO" id="GO:0003755">
    <property type="term" value="F:peptidyl-prolyl cis-trans isomerase activity"/>
    <property type="evidence" value="ECO:0007669"/>
    <property type="project" value="UniProtKB-UniRule"/>
</dbReference>
<dbReference type="EC" id="5.2.1.8" evidence="8"/>
<dbReference type="PROSITE" id="PS50102">
    <property type="entry name" value="RRM"/>
    <property type="match status" value="1"/>
</dbReference>
<dbReference type="GO" id="GO:0005634">
    <property type="term" value="C:nucleus"/>
    <property type="evidence" value="ECO:0007669"/>
    <property type="project" value="UniProtKB-SubCell"/>
</dbReference>
<dbReference type="InterPro" id="IPR035542">
    <property type="entry name" value="CRIP"/>
</dbReference>
<evidence type="ECO:0000256" key="10">
    <source>
        <dbReference type="SAM" id="SignalP"/>
    </source>
</evidence>
<dbReference type="FunFam" id="3.30.70.330:FF:000287">
    <property type="entry name" value="Peptidyl-prolyl cis-trans isomerase"/>
    <property type="match status" value="1"/>
</dbReference>
<feature type="compositionally biased region" description="Basic and acidic residues" evidence="9">
    <location>
        <begin position="418"/>
        <end position="454"/>
    </location>
</feature>
<comment type="function">
    <text evidence="2 8">PPIases accelerate the folding of proteins. It catalyzes the cis-trans isomerization of proline imidic peptide bonds in oligopeptides.</text>
</comment>
<evidence type="ECO:0000256" key="5">
    <source>
        <dbReference type="ARBA" id="ARBA00023235"/>
    </source>
</evidence>
<dbReference type="GO" id="GO:0003723">
    <property type="term" value="F:RNA binding"/>
    <property type="evidence" value="ECO:0007669"/>
    <property type="project" value="UniProtKB-UniRule"/>
</dbReference>
<keyword evidence="10" id="KW-0732">Signal</keyword>
<proteinExistence type="inferred from homology"/>
<organism evidence="12 13">
    <name type="scientific">Plakobranchus ocellatus</name>
    <dbReference type="NCBI Taxonomy" id="259542"/>
    <lineage>
        <taxon>Eukaryota</taxon>
        <taxon>Metazoa</taxon>
        <taxon>Spiralia</taxon>
        <taxon>Lophotrochozoa</taxon>
        <taxon>Mollusca</taxon>
        <taxon>Gastropoda</taxon>
        <taxon>Heterobranchia</taxon>
        <taxon>Euthyneura</taxon>
        <taxon>Panpulmonata</taxon>
        <taxon>Sacoglossa</taxon>
        <taxon>Placobranchoidea</taxon>
        <taxon>Plakobranchidae</taxon>
        <taxon>Plakobranchus</taxon>
    </lineage>
</organism>
<reference evidence="12 13" key="1">
    <citation type="journal article" date="2021" name="Elife">
        <title>Chloroplast acquisition without the gene transfer in kleptoplastic sea slugs, Plakobranchus ocellatus.</title>
        <authorList>
            <person name="Maeda T."/>
            <person name="Takahashi S."/>
            <person name="Yoshida T."/>
            <person name="Shimamura S."/>
            <person name="Takaki Y."/>
            <person name="Nagai Y."/>
            <person name="Toyoda A."/>
            <person name="Suzuki Y."/>
            <person name="Arimoto A."/>
            <person name="Ishii H."/>
            <person name="Satoh N."/>
            <person name="Nishiyama T."/>
            <person name="Hasebe M."/>
            <person name="Maruyama T."/>
            <person name="Minagawa J."/>
            <person name="Obokata J."/>
            <person name="Shigenobu S."/>
        </authorList>
    </citation>
    <scope>NUCLEOTIDE SEQUENCE [LARGE SCALE GENOMIC DNA]</scope>
</reference>
<evidence type="ECO:0000256" key="8">
    <source>
        <dbReference type="RuleBase" id="RU365081"/>
    </source>
</evidence>
<dbReference type="SMART" id="SM00360">
    <property type="entry name" value="RRM"/>
    <property type="match status" value="1"/>
</dbReference>
<dbReference type="SUPFAM" id="SSF54928">
    <property type="entry name" value="RNA-binding domain, RBD"/>
    <property type="match status" value="1"/>
</dbReference>
<dbReference type="CDD" id="cd12235">
    <property type="entry name" value="RRM_PPIL4"/>
    <property type="match status" value="1"/>
</dbReference>
<feature type="domain" description="RRM" evidence="11">
    <location>
        <begin position="150"/>
        <end position="228"/>
    </location>
</feature>
<feature type="compositionally biased region" description="Basic and acidic residues" evidence="9">
    <location>
        <begin position="290"/>
        <end position="403"/>
    </location>
</feature>
<feature type="signal peptide" evidence="10">
    <location>
        <begin position="1"/>
        <end position="18"/>
    </location>
</feature>
<dbReference type="PANTHER" id="PTHR45843">
    <property type="entry name" value="PEPTIDYL-PROLYL CIS-TRANS ISOMERASE-LIKE 4"/>
    <property type="match status" value="1"/>
</dbReference>
<keyword evidence="6 8" id="KW-0539">Nucleus</keyword>
<dbReference type="EMBL" id="BLXT01007596">
    <property type="protein sequence ID" value="GFO40236.1"/>
    <property type="molecule type" value="Genomic_DNA"/>
</dbReference>
<evidence type="ECO:0000259" key="11">
    <source>
        <dbReference type="PROSITE" id="PS50102"/>
    </source>
</evidence>
<accession>A0AAV4D865</accession>
<comment type="caution">
    <text evidence="12">The sequence shown here is derived from an EMBL/GenBank/DDBJ whole genome shotgun (WGS) entry which is preliminary data.</text>
</comment>
<evidence type="ECO:0000256" key="6">
    <source>
        <dbReference type="ARBA" id="ARBA00023242"/>
    </source>
</evidence>
<evidence type="ECO:0000313" key="12">
    <source>
        <dbReference type="EMBL" id="GFO40236.1"/>
    </source>
</evidence>
<name>A0AAV4D865_9GAST</name>
<keyword evidence="13" id="KW-1185">Reference proteome</keyword>
<dbReference type="Pfam" id="PF00076">
    <property type="entry name" value="RRM_1"/>
    <property type="match status" value="1"/>
</dbReference>
<feature type="compositionally biased region" description="Basic and acidic residues" evidence="9">
    <location>
        <begin position="489"/>
        <end position="507"/>
    </location>
</feature>
<keyword evidence="4 8" id="KW-0697">Rotamase</keyword>
<evidence type="ECO:0000256" key="3">
    <source>
        <dbReference type="ARBA" id="ARBA00004123"/>
    </source>
</evidence>
<feature type="region of interest" description="Disordered" evidence="9">
    <location>
        <begin position="271"/>
        <end position="584"/>
    </location>
</feature>
<gene>
    <name evidence="12" type="ORF">PoB_006674100</name>
</gene>
<dbReference type="PANTHER" id="PTHR45843:SF1">
    <property type="entry name" value="PEPTIDYL-PROLYL CIS-TRANS ISOMERASE-LIKE 4"/>
    <property type="match status" value="1"/>
</dbReference>
<feature type="compositionally biased region" description="Basic and acidic residues" evidence="9">
    <location>
        <begin position="464"/>
        <end position="474"/>
    </location>
</feature>
<dbReference type="AlphaFoldDB" id="A0AAV4D865"/>
<evidence type="ECO:0000256" key="4">
    <source>
        <dbReference type="ARBA" id="ARBA00023110"/>
    </source>
</evidence>
<sequence>MICFAIILVVACDPSTRAVPLLGGLPRQFARRSEESTSSKTILAALLFLPLLITLSSRVPDRGAKIYHTIILDDPFDDPENLPIPAASPGPTQEMLNSDHIPCDADIDEDKGKTEAELAEIEAEKEAKANTQILEMVGDLPSADVAPPENVLFVCKLNPVTTSEDLEIIFSRFGKIVNCDVIKDSKTGESLQYAFIEFEKAENCESAYFKMDNVLIDDRRIHVDFSQSVSKLKWKGKGKGVDILSSGDAPVYVLKNQQRQDDRYDLVYEEDVPDVRGSKKTKQRQQSNDQKSRSSHREYSGGHGRDHVQQRMDRQKNQDYTRGERKRSEDRERRVREDKDTRRNRERKDREETYRSSDRERRQEEERDRSVDVEKRQHKRNEASDDEAIKYRGKGNRESDRKAERTHKPKNKKRHERRSSSIEDSRDVDRGHHDSDSEDNRRERGRSGSRDRPNVRVKQKRKHDREMNSGDNSRRGRGRSSSRDCPNMRVREKGKQDRESSSDENNDKWTGCSSEGRDFSYGATRKDKSSRQDINSESDKETKRQKSKKSKKHKRKTSPDSDHKQNSKRKKKKLKHSKNGSDSD</sequence>
<feature type="compositionally biased region" description="Basic residues" evidence="9">
    <location>
        <begin position="404"/>
        <end position="417"/>
    </location>
</feature>
<evidence type="ECO:0000256" key="2">
    <source>
        <dbReference type="ARBA" id="ARBA00002388"/>
    </source>
</evidence>
<comment type="similarity">
    <text evidence="8">Belongs to the cyclophilin-type PPIase family. PPIL4 subfamily.</text>
</comment>
<evidence type="ECO:0000256" key="9">
    <source>
        <dbReference type="SAM" id="MobiDB-lite"/>
    </source>
</evidence>
<evidence type="ECO:0000256" key="7">
    <source>
        <dbReference type="PROSITE-ProRule" id="PRU00176"/>
    </source>
</evidence>
<dbReference type="InterPro" id="IPR000504">
    <property type="entry name" value="RRM_dom"/>
</dbReference>
<comment type="subcellular location">
    <subcellularLocation>
        <location evidence="3 8">Nucleus</location>
    </subcellularLocation>
</comment>
<protein>
    <recommendedName>
        <fullName evidence="8">Peptidyl-prolyl cis-trans isomerase</fullName>
        <shortName evidence="8">PPIase</shortName>
        <ecNumber evidence="8">5.2.1.8</ecNumber>
    </recommendedName>
</protein>
<keyword evidence="5 8" id="KW-0413">Isomerase</keyword>
<feature type="compositionally biased region" description="Basic residues" evidence="9">
    <location>
        <begin position="566"/>
        <end position="578"/>
    </location>
</feature>
<evidence type="ECO:0000256" key="1">
    <source>
        <dbReference type="ARBA" id="ARBA00000971"/>
    </source>
</evidence>
<keyword evidence="7 8" id="KW-0694">RNA-binding</keyword>
<feature type="chain" id="PRO_5043338032" description="Peptidyl-prolyl cis-trans isomerase" evidence="10">
    <location>
        <begin position="19"/>
        <end position="584"/>
    </location>
</feature>
<dbReference type="Gene3D" id="3.30.70.330">
    <property type="match status" value="1"/>
</dbReference>
<dbReference type="InterPro" id="IPR035979">
    <property type="entry name" value="RBD_domain_sf"/>
</dbReference>
<feature type="compositionally biased region" description="Basic residues" evidence="9">
    <location>
        <begin position="545"/>
        <end position="556"/>
    </location>
</feature>
<dbReference type="Proteomes" id="UP000735302">
    <property type="component" value="Unassembled WGS sequence"/>
</dbReference>
<dbReference type="InterPro" id="IPR012677">
    <property type="entry name" value="Nucleotide-bd_a/b_plait_sf"/>
</dbReference>
<evidence type="ECO:0000313" key="13">
    <source>
        <dbReference type="Proteomes" id="UP000735302"/>
    </source>
</evidence>